<evidence type="ECO:0000313" key="2">
    <source>
        <dbReference type="EMBL" id="RKR73453.1"/>
    </source>
</evidence>
<keyword evidence="3" id="KW-1185">Reference proteome</keyword>
<dbReference type="InterPro" id="IPR011008">
    <property type="entry name" value="Dimeric_a/b-barrel"/>
</dbReference>
<gene>
    <name evidence="2" type="ORF">C8E83_0546</name>
</gene>
<organism evidence="2 3">
    <name type="scientific">Frondihabitans australicus</name>
    <dbReference type="NCBI Taxonomy" id="386892"/>
    <lineage>
        <taxon>Bacteria</taxon>
        <taxon>Bacillati</taxon>
        <taxon>Actinomycetota</taxon>
        <taxon>Actinomycetes</taxon>
        <taxon>Micrococcales</taxon>
        <taxon>Microbacteriaceae</taxon>
        <taxon>Frondihabitans</taxon>
    </lineage>
</organism>
<dbReference type="EMBL" id="RBKS01000001">
    <property type="protein sequence ID" value="RKR73453.1"/>
    <property type="molecule type" value="Genomic_DNA"/>
</dbReference>
<dbReference type="PROSITE" id="PS51502">
    <property type="entry name" value="S_R_A_B_BARREL"/>
    <property type="match status" value="1"/>
</dbReference>
<dbReference type="Gene3D" id="3.30.70.100">
    <property type="match status" value="1"/>
</dbReference>
<evidence type="ECO:0000313" key="3">
    <source>
        <dbReference type="Proteomes" id="UP000280008"/>
    </source>
</evidence>
<dbReference type="Proteomes" id="UP000280008">
    <property type="component" value="Unassembled WGS sequence"/>
</dbReference>
<reference evidence="2 3" key="1">
    <citation type="submission" date="2018-10" db="EMBL/GenBank/DDBJ databases">
        <title>Sequencing the genomes of 1000 actinobacteria strains.</title>
        <authorList>
            <person name="Klenk H.-P."/>
        </authorList>
    </citation>
    <scope>NUCLEOTIDE SEQUENCE [LARGE SCALE GENOMIC DNA]</scope>
    <source>
        <strain evidence="2 3">DSM 17894</strain>
    </source>
</reference>
<dbReference type="SUPFAM" id="SSF54909">
    <property type="entry name" value="Dimeric alpha+beta barrel"/>
    <property type="match status" value="1"/>
</dbReference>
<dbReference type="OrthoDB" id="9808130at2"/>
<dbReference type="SMART" id="SM00886">
    <property type="entry name" value="Dabb"/>
    <property type="match status" value="1"/>
</dbReference>
<feature type="domain" description="Stress-response A/B barrel" evidence="1">
    <location>
        <begin position="2"/>
        <end position="94"/>
    </location>
</feature>
<evidence type="ECO:0000259" key="1">
    <source>
        <dbReference type="PROSITE" id="PS51502"/>
    </source>
</evidence>
<dbReference type="RefSeq" id="WP_121368318.1">
    <property type="nucleotide sequence ID" value="NZ_RBKS01000001.1"/>
</dbReference>
<dbReference type="InterPro" id="IPR013097">
    <property type="entry name" value="Dabb"/>
</dbReference>
<name>A0A495IBS5_9MICO</name>
<proteinExistence type="predicted"/>
<dbReference type="Pfam" id="PF07876">
    <property type="entry name" value="Dabb"/>
    <property type="match status" value="1"/>
</dbReference>
<accession>A0A495IBS5</accession>
<dbReference type="AlphaFoldDB" id="A0A495IBS5"/>
<protein>
    <submittedName>
        <fullName evidence="2">Stress responsive alpha/beta barrel protein</fullName>
    </submittedName>
</protein>
<comment type="caution">
    <text evidence="2">The sequence shown here is derived from an EMBL/GenBank/DDBJ whole genome shotgun (WGS) entry which is preliminary data.</text>
</comment>
<sequence>MIQHTVCFSLVHPHDSAAERGFLETAAATLAGIPGVSGFRIALQVSTQSDLEWQFAMDFDDQAAYDAYSAHPSHVAFVESRWVPEVARFTEFDFVPWGDER</sequence>